<keyword evidence="11" id="KW-1185">Reference proteome</keyword>
<feature type="region of interest" description="Disordered" evidence="8">
    <location>
        <begin position="505"/>
        <end position="605"/>
    </location>
</feature>
<proteinExistence type="inferred from homology"/>
<comment type="function">
    <text evidence="1">Acts as a defensive agent. Recognizes blood group fucosylated oligosaccharides including A, B, H and Lewis B-type antigens. Does not recognize Lewis A antigen and has low affinity for monovalent haptens.</text>
</comment>
<gene>
    <name evidence="10" type="ORF">XNOV1_A019620</name>
</gene>
<sequence>MGGDPKRAIDGNHAADWAQGSCTHTTEENRPWWRLCLGVRYKVKTVAVLNRQDCCQERINGAEIHVGDSLEDNGNANPICAVISSLQAGASEAFDCKGMEGRYVSIVIPGEKKYLTLCEVEVTGEPAKDTPEEPAKDTPEEPATDAPEEPATDAPEEPATDAPEEPATDAHEEPATDTPPADTNIARGGTVTQSSVAMGGDPKRAIDGNHAADWAQGSCTHTTEENRPWWRLCLGVRYKVKTVAVLNRQDCCQERINGAEIHVGDSLEDNGNANPICAVISSLQAGASEAFDCKGMEGRYVSIVIPGEKKYLTLCEVEVTGEPAKDTPEEPAKDTPEEPATDAPEELATDAPEEPATDAPEEPATDAPEEPATDTPPADTNIARGGTVTQSSVAMGGIQRELLMEIMQPIGRRAPVPTQQKKTGHGGDCALAQDCCQERINGAEIHVGDSLEDNGNANPICAVISSLQAGASEAFDCKGMEGRYVSIVIPGEKKYLTLCEVEVTGEPAKDTPEEPAKDTPEEPATDAPEEPATDAPEEPATDAPEEPATDAPEEPATDAPEEPATDAPEEPATDTPPADTNIARGGTVTQSSVAMGGDPKRAIDGNHAADWAQGSCTHTTEENRPWWRLCLGVRYKVKTVAVLNRQDCCQERINGAEIHVGDSLEDNGNANPICAVISSLQAGASEAFDCKGMEGRYVSIVIPGEKKYLTLCEVEVTGEPAKDTPEEPAKDTPEEPATDAPEEPATDAPEEPATDAPEEPATDTPPADTNIARGGTVTQSSVAMGGDPKRAIDGNHAADWAQGSCTHTTEENRPWWRLCLGVRYKVKTVAVLNRQDCCQERINGAEIHVGDSLEDNGNANPICAVISSLQAGASEAFDCKGMEGRYVSIVIPGEKKYLTLCEVEVTGEPAKDTPEEPAKDTPEEPATDAPEEPATDAPEEPATDAPEEPATDTPPADTNIARGGTVTQSSVAMGGDPKRAIDGNPAANWWKGSCTHTRKENRPWWRLDLGKRYKVKTVTVLNREDCCQERINGAEIHVGDSLKDNGNANPICAVIPSIPAGASQTFDCKGMEGRYVSIVIPGEKKYLTLCEVENIYVCVYTNIARGGTVTQSSVAHGGYPKRAIDGNPAANWWKGSCTHTRKENRPWWRLDLGKRYKVKTVTVLNRQDCCHERINGAEIHVGDSLRDNGNANPICAVIPSLQAGASQAFDCKGMEGRYVSIVIPGEKKILTLCEVEVTGEPAKDTSPTDTNIARGGTVTQSSVAHGGYPKRAIDGNPAANWWKGSCTHTRKENRPWWRLDLGKRYKVKTVSVLNRQDCCHERINGAEIHVGDSLRDNGNANPICAVIPSIPAGASETFDCKGMEGRYVSIVIPGEKKYLTLCEVEVTGEPAKDTPLTGDLNLTKGGTVTQSSVAHEGYPKRAIDGNRAAVWAQGSCTHTTEENRPWWRVDFGARYKVKTVTVFNRQDCCHKRILGAEIRIGDSLEDNGNINPICAVIFSIPAGGSKTFDCNGMEGHYVNIVIPQRKRILTLCEVEVTGFETYDESDESICN</sequence>
<feature type="region of interest" description="Disordered" evidence="8">
    <location>
        <begin position="321"/>
        <end position="393"/>
    </location>
</feature>
<comment type="similarity">
    <text evidence="2">Belongs to the fucolectin family.</text>
</comment>
<dbReference type="Gene3D" id="2.60.120.260">
    <property type="entry name" value="Galactose-binding domain-like"/>
    <property type="match status" value="9"/>
</dbReference>
<dbReference type="GO" id="GO:0010185">
    <property type="term" value="P:regulation of cellular defense response"/>
    <property type="evidence" value="ECO:0007669"/>
    <property type="project" value="UniProtKB-ARBA"/>
</dbReference>
<reference evidence="10" key="1">
    <citation type="submission" date="2023-08" db="EMBL/GenBank/DDBJ databases">
        <authorList>
            <person name="Alioto T."/>
            <person name="Alioto T."/>
            <person name="Gomez Garrido J."/>
        </authorList>
    </citation>
    <scope>NUCLEOTIDE SEQUENCE</scope>
</reference>
<feature type="compositionally biased region" description="Acidic residues" evidence="8">
    <location>
        <begin position="140"/>
        <end position="167"/>
    </location>
</feature>
<feature type="compositionally biased region" description="Basic and acidic residues" evidence="8">
    <location>
        <begin position="323"/>
        <end position="336"/>
    </location>
</feature>
<evidence type="ECO:0000256" key="6">
    <source>
        <dbReference type="ARBA" id="ARBA00022837"/>
    </source>
</evidence>
<dbReference type="InterPro" id="IPR008979">
    <property type="entry name" value="Galactose-bd-like_sf"/>
</dbReference>
<feature type="compositionally biased region" description="Acidic residues" evidence="8">
    <location>
        <begin position="337"/>
        <end position="372"/>
    </location>
</feature>
<evidence type="ECO:0000256" key="1">
    <source>
        <dbReference type="ARBA" id="ARBA00002219"/>
    </source>
</evidence>
<evidence type="ECO:0000256" key="2">
    <source>
        <dbReference type="ARBA" id="ARBA00010147"/>
    </source>
</evidence>
<feature type="compositionally biased region" description="Acidic residues" evidence="8">
    <location>
        <begin position="521"/>
        <end position="572"/>
    </location>
</feature>
<dbReference type="PANTHER" id="PTHR45713:SF11">
    <property type="entry name" value="FUCOLECTIN TACHYLECTIN-4 PENTRAXIN-1 DOMAIN-CONTAINING PROTEIN"/>
    <property type="match status" value="1"/>
</dbReference>
<dbReference type="GO" id="GO:0046872">
    <property type="term" value="F:metal ion binding"/>
    <property type="evidence" value="ECO:0007669"/>
    <property type="project" value="UniProtKB-KW"/>
</dbReference>
<dbReference type="GO" id="GO:0042806">
    <property type="term" value="F:fucose binding"/>
    <property type="evidence" value="ECO:0007669"/>
    <property type="project" value="UniProtKB-ARBA"/>
</dbReference>
<evidence type="ECO:0000256" key="4">
    <source>
        <dbReference type="ARBA" id="ARBA00022723"/>
    </source>
</evidence>
<evidence type="ECO:0000256" key="8">
    <source>
        <dbReference type="SAM" id="MobiDB-lite"/>
    </source>
</evidence>
<dbReference type="PROSITE" id="PS50022">
    <property type="entry name" value="FA58C_3"/>
    <property type="match status" value="1"/>
</dbReference>
<feature type="region of interest" description="Disordered" evidence="8">
    <location>
        <begin position="907"/>
        <end position="962"/>
    </location>
</feature>
<dbReference type="EMBL" id="OY660871">
    <property type="protein sequence ID" value="CAJ1061789.1"/>
    <property type="molecule type" value="Genomic_DNA"/>
</dbReference>
<dbReference type="SUPFAM" id="SSF49785">
    <property type="entry name" value="Galactose-binding domain-like"/>
    <property type="match status" value="9"/>
</dbReference>
<evidence type="ECO:0000256" key="3">
    <source>
        <dbReference type="ARBA" id="ARBA00011233"/>
    </source>
</evidence>
<evidence type="ECO:0000313" key="11">
    <source>
        <dbReference type="Proteomes" id="UP001178508"/>
    </source>
</evidence>
<dbReference type="Proteomes" id="UP001178508">
    <property type="component" value="Chromosome 8"/>
</dbReference>
<accession>A0AAV1FLB6</accession>
<keyword evidence="4" id="KW-0479">Metal-binding</keyword>
<feature type="region of interest" description="Disordered" evidence="8">
    <location>
        <begin position="124"/>
        <end position="187"/>
    </location>
</feature>
<dbReference type="InterPro" id="IPR051941">
    <property type="entry name" value="BG_Antigen-Binding_Lectin"/>
</dbReference>
<dbReference type="InterPro" id="IPR006585">
    <property type="entry name" value="FTP1"/>
</dbReference>
<feature type="compositionally biased region" description="Acidic residues" evidence="8">
    <location>
        <begin position="734"/>
        <end position="761"/>
    </location>
</feature>
<feature type="domain" description="F5/8 type C" evidence="9">
    <location>
        <begin position="1233"/>
        <end position="1389"/>
    </location>
</feature>
<keyword evidence="7" id="KW-1015">Disulfide bond</keyword>
<dbReference type="InterPro" id="IPR000421">
    <property type="entry name" value="FA58C"/>
</dbReference>
<keyword evidence="6" id="KW-0106">Calcium</keyword>
<evidence type="ECO:0000256" key="7">
    <source>
        <dbReference type="ARBA" id="ARBA00023157"/>
    </source>
</evidence>
<feature type="compositionally biased region" description="Basic and acidic residues" evidence="8">
    <location>
        <begin position="126"/>
        <end position="139"/>
    </location>
</feature>
<comment type="subunit">
    <text evidence="3">Homotrimer.</text>
</comment>
<keyword evidence="5" id="KW-0430">Lectin</keyword>
<feature type="compositionally biased region" description="Basic and acidic residues" evidence="8">
    <location>
        <begin position="507"/>
        <end position="520"/>
    </location>
</feature>
<dbReference type="SMART" id="SM00607">
    <property type="entry name" value="FTP"/>
    <property type="match status" value="9"/>
</dbReference>
<feature type="compositionally biased region" description="Basic and acidic residues" evidence="8">
    <location>
        <begin position="909"/>
        <end position="922"/>
    </location>
</feature>
<dbReference type="Pfam" id="PF22633">
    <property type="entry name" value="F5_F8_type_C_2"/>
    <property type="match status" value="9"/>
</dbReference>
<organism evidence="10 11">
    <name type="scientific">Xyrichtys novacula</name>
    <name type="common">Pearly razorfish</name>
    <name type="synonym">Hemipteronotus novacula</name>
    <dbReference type="NCBI Taxonomy" id="13765"/>
    <lineage>
        <taxon>Eukaryota</taxon>
        <taxon>Metazoa</taxon>
        <taxon>Chordata</taxon>
        <taxon>Craniata</taxon>
        <taxon>Vertebrata</taxon>
        <taxon>Euteleostomi</taxon>
        <taxon>Actinopterygii</taxon>
        <taxon>Neopterygii</taxon>
        <taxon>Teleostei</taxon>
        <taxon>Neoteleostei</taxon>
        <taxon>Acanthomorphata</taxon>
        <taxon>Eupercaria</taxon>
        <taxon>Labriformes</taxon>
        <taxon>Labridae</taxon>
        <taxon>Xyrichtys</taxon>
    </lineage>
</organism>
<feature type="compositionally biased region" description="Basic and acidic residues" evidence="8">
    <location>
        <begin position="720"/>
        <end position="733"/>
    </location>
</feature>
<protein>
    <submittedName>
        <fullName evidence="10">LOW QUALITY PROTEIN: uncharacterized protein LOC114448645</fullName>
    </submittedName>
</protein>
<evidence type="ECO:0000259" key="9">
    <source>
        <dbReference type="PROSITE" id="PS50022"/>
    </source>
</evidence>
<evidence type="ECO:0000313" key="10">
    <source>
        <dbReference type="EMBL" id="CAJ1061789.1"/>
    </source>
</evidence>
<name>A0AAV1FLB6_XYRNO</name>
<dbReference type="PANTHER" id="PTHR45713">
    <property type="entry name" value="FTP DOMAIN-CONTAINING PROTEIN"/>
    <property type="match status" value="1"/>
</dbReference>
<feature type="compositionally biased region" description="Acidic residues" evidence="8">
    <location>
        <begin position="923"/>
        <end position="950"/>
    </location>
</feature>
<evidence type="ECO:0000256" key="5">
    <source>
        <dbReference type="ARBA" id="ARBA00022734"/>
    </source>
</evidence>
<feature type="region of interest" description="Disordered" evidence="8">
    <location>
        <begin position="718"/>
        <end position="793"/>
    </location>
</feature>
<dbReference type="GO" id="GO:0001868">
    <property type="term" value="P:regulation of complement activation, lectin pathway"/>
    <property type="evidence" value="ECO:0007669"/>
    <property type="project" value="UniProtKB-ARBA"/>
</dbReference>